<gene>
    <name evidence="1" type="ORF">EQG68_07325</name>
</gene>
<proteinExistence type="predicted"/>
<evidence type="ECO:0000313" key="1">
    <source>
        <dbReference type="EMBL" id="RXR32631.1"/>
    </source>
</evidence>
<keyword evidence="2" id="KW-1185">Reference proteome</keyword>
<evidence type="ECO:0000313" key="2">
    <source>
        <dbReference type="Proteomes" id="UP000289734"/>
    </source>
</evidence>
<protein>
    <submittedName>
        <fullName evidence="1">Uncharacterized protein</fullName>
    </submittedName>
</protein>
<dbReference type="RefSeq" id="WP_129464158.1">
    <property type="nucleotide sequence ID" value="NZ_SBKQ01000006.1"/>
</dbReference>
<dbReference type="Proteomes" id="UP000289734">
    <property type="component" value="Unassembled WGS sequence"/>
</dbReference>
<dbReference type="PROSITE" id="PS51257">
    <property type="entry name" value="PROKAR_LIPOPROTEIN"/>
    <property type="match status" value="1"/>
</dbReference>
<reference evidence="2" key="1">
    <citation type="submission" date="2019-01" db="EMBL/GenBank/DDBJ databases">
        <title>Cytophagaceae bacterium strain CAR-16.</title>
        <authorList>
            <person name="Chen W.-M."/>
        </authorList>
    </citation>
    <scope>NUCLEOTIDE SEQUENCE [LARGE SCALE GENOMIC DNA]</scope>
    <source>
        <strain evidence="2">ICH-30</strain>
    </source>
</reference>
<name>A0A4Q1KRF0_9FLAO</name>
<dbReference type="AlphaFoldDB" id="A0A4Q1KRF0"/>
<comment type="caution">
    <text evidence="1">The sequence shown here is derived from an EMBL/GenBank/DDBJ whole genome shotgun (WGS) entry which is preliminary data.</text>
</comment>
<dbReference type="OrthoDB" id="1373903at2"/>
<organism evidence="1 2">
    <name type="scientific">Flavobacterium piscinae</name>
    <dbReference type="NCBI Taxonomy" id="2506424"/>
    <lineage>
        <taxon>Bacteria</taxon>
        <taxon>Pseudomonadati</taxon>
        <taxon>Bacteroidota</taxon>
        <taxon>Flavobacteriia</taxon>
        <taxon>Flavobacteriales</taxon>
        <taxon>Flavobacteriaceae</taxon>
        <taxon>Flavobacterium</taxon>
    </lineage>
</organism>
<sequence>MKTLQYTLLFVLLTLSISCSKEDEEFYNAVYTTIPGLVTIEVQPSFEVNDVLWLNTDTFSRYLAEPNQTTPLDVYRTTNSETFSFLYRLEKQVNGEWENVAIGSNFIENKGEMSIGNYVTGVAFYNDVTEAYEYRGGIVLTESGQYRIAFFSGFNGTNFDIISESANRSTFLTIATTAINAPNGFYTFTVN</sequence>
<dbReference type="EMBL" id="SBKQ01000006">
    <property type="protein sequence ID" value="RXR32631.1"/>
    <property type="molecule type" value="Genomic_DNA"/>
</dbReference>
<accession>A0A4Q1KRF0</accession>